<comment type="caution">
    <text evidence="2">The sequence shown here is derived from an EMBL/GenBank/DDBJ whole genome shotgun (WGS) entry which is preliminary data.</text>
</comment>
<feature type="domain" description="Hedgehog/Intein (Hint)" evidence="1">
    <location>
        <begin position="182"/>
        <end position="315"/>
    </location>
</feature>
<dbReference type="InterPro" id="IPR028992">
    <property type="entry name" value="Hedgehog/Intein_dom"/>
</dbReference>
<keyword evidence="3" id="KW-1185">Reference proteome</keyword>
<dbReference type="RefSeq" id="WP_110796206.1">
    <property type="nucleotide sequence ID" value="NZ_KZ826485.1"/>
</dbReference>
<dbReference type="EMBL" id="QFVT01000006">
    <property type="protein sequence ID" value="PYC47422.1"/>
    <property type="molecule type" value="Genomic_DNA"/>
</dbReference>
<accession>A0A2V4N0F4</accession>
<sequence>MAWIGLSDTGGCVLNPAGLTAGEMPKGQGATQRQMPQGTIMLETRLSPDGRPQSLLSYQRSHPWHSGFSLHSLPDGGLAVASSLGDHVAHGVLHHDGAGRTDVLRISYSWSVPEGWGRLTVERPEGPSCVTITLKAPPPMMMEDLHHMLRDPLRRSMDADVIFAALSDRIEPVGPTPTLSLATPVAAAGGYRTASTLQRGDLVYTPSGDLVPVLQTVRRTVPARGNFAPVRLRAPYFGLQQDIIVGPEQRLMISGSEVEYLFGAEAALASAGHMINGVSAMRCDAHLLVSYVQVVLPKHEAVLAAGCAVESLYIGRLRRDPVGLAASILCDVSRGALPEHARVSYPVLKHFEAVTLADHRAA</sequence>
<dbReference type="AlphaFoldDB" id="A0A2V4N0F4"/>
<reference evidence="2 3" key="1">
    <citation type="submission" date="2018-05" db="EMBL/GenBank/DDBJ databases">
        <title>Oceanovita maritima gen. nov., sp. nov., a marine bacterium in the family Rhodobacteraceae isolated from surface seawater of Lundu port Xiamen, China.</title>
        <authorList>
            <person name="Hetharua B.H."/>
            <person name="Min D."/>
            <person name="Liao H."/>
            <person name="Tian Y."/>
        </authorList>
    </citation>
    <scope>NUCLEOTIDE SEQUENCE [LARGE SCALE GENOMIC DNA]</scope>
    <source>
        <strain evidence="2 3">FSX-11</strain>
    </source>
</reference>
<dbReference type="OrthoDB" id="6305173at2"/>
<dbReference type="Pfam" id="PF13403">
    <property type="entry name" value="Hint_2"/>
    <property type="match status" value="1"/>
</dbReference>
<evidence type="ECO:0000313" key="2">
    <source>
        <dbReference type="EMBL" id="PYC47422.1"/>
    </source>
</evidence>
<protein>
    <recommendedName>
        <fullName evidence="1">Hedgehog/Intein (Hint) domain-containing protein</fullName>
    </recommendedName>
</protein>
<dbReference type="Proteomes" id="UP000248012">
    <property type="component" value="Unassembled WGS sequence"/>
</dbReference>
<evidence type="ECO:0000313" key="3">
    <source>
        <dbReference type="Proteomes" id="UP000248012"/>
    </source>
</evidence>
<proteinExistence type="predicted"/>
<dbReference type="InterPro" id="IPR036844">
    <property type="entry name" value="Hint_dom_sf"/>
</dbReference>
<gene>
    <name evidence="2" type="ORF">DI396_10695</name>
</gene>
<name>A0A2V4N0F4_9RHOB</name>
<evidence type="ECO:0000259" key="1">
    <source>
        <dbReference type="Pfam" id="PF13403"/>
    </source>
</evidence>
<dbReference type="SUPFAM" id="SSF51294">
    <property type="entry name" value="Hedgehog/intein (Hint) domain"/>
    <property type="match status" value="1"/>
</dbReference>
<organism evidence="2 3">
    <name type="scientific">Litorivita pollutaquae</name>
    <dbReference type="NCBI Taxonomy" id="2200892"/>
    <lineage>
        <taxon>Bacteria</taxon>
        <taxon>Pseudomonadati</taxon>
        <taxon>Pseudomonadota</taxon>
        <taxon>Alphaproteobacteria</taxon>
        <taxon>Rhodobacterales</taxon>
        <taxon>Paracoccaceae</taxon>
        <taxon>Litorivita</taxon>
    </lineage>
</organism>